<feature type="transmembrane region" description="Helical" evidence="1">
    <location>
        <begin position="6"/>
        <end position="30"/>
    </location>
</feature>
<keyword evidence="1" id="KW-1133">Transmembrane helix</keyword>
<name>A0A9P3Q3K2_9MYCO</name>
<evidence type="ECO:0000313" key="3">
    <source>
        <dbReference type="EMBL" id="GLD29066.1"/>
    </source>
</evidence>
<feature type="transmembrane region" description="Helical" evidence="1">
    <location>
        <begin position="42"/>
        <end position="68"/>
    </location>
</feature>
<evidence type="ECO:0000313" key="2">
    <source>
        <dbReference type="EMBL" id="GLB84913.1"/>
    </source>
</evidence>
<dbReference type="Proteomes" id="UP001064782">
    <property type="component" value="Unassembled WGS sequence"/>
</dbReference>
<reference evidence="3" key="1">
    <citation type="submission" date="2022-08" db="EMBL/GenBank/DDBJ databases">
        <title>Mycobacterium kiyosense sp. nov., scotochromogenic slow-glowing species isolated from respiratory specimens.</title>
        <authorList>
            <person name="Fukano H."/>
            <person name="Kazumi Y."/>
            <person name="Sakagami N."/>
            <person name="Ato M."/>
            <person name="Mitarai S."/>
            <person name="Hoshino Y."/>
        </authorList>
    </citation>
    <scope>NUCLEOTIDE SEQUENCE</scope>
    <source>
        <strain evidence="3">1413</strain>
        <strain evidence="2">SRL2020-028</strain>
    </source>
</reference>
<keyword evidence="1" id="KW-0472">Membrane</keyword>
<dbReference type="Proteomes" id="UP001165663">
    <property type="component" value="Unassembled WGS sequence"/>
</dbReference>
<evidence type="ECO:0008006" key="5">
    <source>
        <dbReference type="Google" id="ProtNLM"/>
    </source>
</evidence>
<sequence length="180" mass="18709">MGIAGISLGCTVFGAIVLGTAAVIAGLAGWRRAKRGEAPTGAKVIGGIVAGLLAIACGILSIVLAMVYGVAGLVFLWAALAWSGGALVGVGIVTGFAMGRRARNDQARHRRAAMGGSVLGFLVASCGLVLVAVWISTLPWWGAHRYFNCLADAGTDRTKIDRCRSDFSLEINGKNPEYYR</sequence>
<organism evidence="3 4">
    <name type="scientific">Mycobacterium kiyosense</name>
    <dbReference type="NCBI Taxonomy" id="2871094"/>
    <lineage>
        <taxon>Bacteria</taxon>
        <taxon>Bacillati</taxon>
        <taxon>Actinomycetota</taxon>
        <taxon>Actinomycetes</taxon>
        <taxon>Mycobacteriales</taxon>
        <taxon>Mycobacteriaceae</taxon>
        <taxon>Mycobacterium</taxon>
    </lineage>
</organism>
<evidence type="ECO:0000256" key="1">
    <source>
        <dbReference type="SAM" id="Phobius"/>
    </source>
</evidence>
<proteinExistence type="predicted"/>
<feature type="transmembrane region" description="Helical" evidence="1">
    <location>
        <begin position="74"/>
        <end position="97"/>
    </location>
</feature>
<comment type="caution">
    <text evidence="3">The sequence shown here is derived from an EMBL/GenBank/DDBJ whole genome shotgun (WGS) entry which is preliminary data.</text>
</comment>
<keyword evidence="1" id="KW-0812">Transmembrane</keyword>
<accession>A0A9P3Q3K2</accession>
<feature type="transmembrane region" description="Helical" evidence="1">
    <location>
        <begin position="118"/>
        <end position="141"/>
    </location>
</feature>
<dbReference type="RefSeq" id="WP_264890993.1">
    <property type="nucleotide sequence ID" value="NZ_BRXI01000057.1"/>
</dbReference>
<dbReference type="EMBL" id="BRZI01000003">
    <property type="protein sequence ID" value="GLD29066.1"/>
    <property type="molecule type" value="Genomic_DNA"/>
</dbReference>
<evidence type="ECO:0000313" key="4">
    <source>
        <dbReference type="Proteomes" id="UP001064782"/>
    </source>
</evidence>
<keyword evidence="4" id="KW-1185">Reference proteome</keyword>
<dbReference type="AlphaFoldDB" id="A0A9P3Q3K2"/>
<gene>
    <name evidence="3" type="ORF">Mkiyose1413_09490</name>
    <name evidence="2" type="ORF">SRL2020028_41690</name>
</gene>
<dbReference type="EMBL" id="BRXE01000065">
    <property type="protein sequence ID" value="GLB84913.1"/>
    <property type="molecule type" value="Genomic_DNA"/>
</dbReference>
<protein>
    <recommendedName>
        <fullName evidence="5">DUF4190 domain-containing protein</fullName>
    </recommendedName>
</protein>